<feature type="compositionally biased region" description="Basic and acidic residues" evidence="1">
    <location>
        <begin position="112"/>
        <end position="159"/>
    </location>
</feature>
<accession>A0ABD2LC92</accession>
<feature type="region of interest" description="Disordered" evidence="1">
    <location>
        <begin position="258"/>
        <end position="282"/>
    </location>
</feature>
<proteinExistence type="predicted"/>
<keyword evidence="3" id="KW-1185">Reference proteome</keyword>
<dbReference type="AlphaFoldDB" id="A0ABD2LC92"/>
<feature type="compositionally biased region" description="Polar residues" evidence="1">
    <location>
        <begin position="352"/>
        <end position="363"/>
    </location>
</feature>
<name>A0ABD2LC92_9BILA</name>
<evidence type="ECO:0000313" key="2">
    <source>
        <dbReference type="EMBL" id="KAL3112821.1"/>
    </source>
</evidence>
<reference evidence="2 3" key="1">
    <citation type="submission" date="2024-10" db="EMBL/GenBank/DDBJ databases">
        <authorList>
            <person name="Kim D."/>
        </authorList>
    </citation>
    <scope>NUCLEOTIDE SEQUENCE [LARGE SCALE GENOMIC DNA]</scope>
    <source>
        <strain evidence="2">BH-2024</strain>
    </source>
</reference>
<evidence type="ECO:0000313" key="3">
    <source>
        <dbReference type="Proteomes" id="UP001620626"/>
    </source>
</evidence>
<evidence type="ECO:0000256" key="1">
    <source>
        <dbReference type="SAM" id="MobiDB-lite"/>
    </source>
</evidence>
<comment type="caution">
    <text evidence="2">The sequence shown here is derived from an EMBL/GenBank/DDBJ whole genome shotgun (WGS) entry which is preliminary data.</text>
</comment>
<feature type="region of interest" description="Disordered" evidence="1">
    <location>
        <begin position="307"/>
        <end position="374"/>
    </location>
</feature>
<protein>
    <submittedName>
        <fullName evidence="2">Uncharacterized protein</fullName>
    </submittedName>
</protein>
<gene>
    <name evidence="2" type="ORF">niasHT_019795</name>
</gene>
<feature type="region of interest" description="Disordered" evidence="1">
    <location>
        <begin position="107"/>
        <end position="165"/>
    </location>
</feature>
<sequence>MASSESVCLVARAIPLKTVSSDGKDQIVVVNSLVAHLDSLSLGLKQSKKTEKKEESQKKMREEANISPADHLALQSLRSSALARKTNTTTKLTRDCRKLFADLMMGEEDGEEKQKKSNEKKEKPKMKEADEKKKEQANCEKKEQKREEKGGENERERGSGAELMARGPIRVPPVVGRGAPSAVFHPYASSAAHPNAQSSPTNDFMSASVSFNATALQSTVFDQSSYNSMAAAGYGYECGLPSNWSCGGGSFGCDSVLSSPSTTPDTVSAMSPGDRSERSELPDHLSDFILEYSRRYSPELSRKCSLGSQGIAGGSPLSDSSTDDDRLSLSSGNSPLCAPQTSPAAPRGGVANNENSPHFNTKGTAKAKEKPRPAKERLRAMIRSEDMDNAWAWTCKCIQRHPMALHFQDGDGDTLLHIVMAHLDFAKIYALVEQMLKSEVAPQKPLLFDMPNRMGETPYKSYN</sequence>
<feature type="region of interest" description="Disordered" evidence="1">
    <location>
        <begin position="46"/>
        <end position="71"/>
    </location>
</feature>
<feature type="compositionally biased region" description="Polar residues" evidence="1">
    <location>
        <begin position="258"/>
        <end position="269"/>
    </location>
</feature>
<organism evidence="2 3">
    <name type="scientific">Heterodera trifolii</name>
    <dbReference type="NCBI Taxonomy" id="157864"/>
    <lineage>
        <taxon>Eukaryota</taxon>
        <taxon>Metazoa</taxon>
        <taxon>Ecdysozoa</taxon>
        <taxon>Nematoda</taxon>
        <taxon>Chromadorea</taxon>
        <taxon>Rhabditida</taxon>
        <taxon>Tylenchina</taxon>
        <taxon>Tylenchomorpha</taxon>
        <taxon>Tylenchoidea</taxon>
        <taxon>Heteroderidae</taxon>
        <taxon>Heteroderinae</taxon>
        <taxon>Heterodera</taxon>
    </lineage>
</organism>
<dbReference type="EMBL" id="JBICBT010000464">
    <property type="protein sequence ID" value="KAL3112821.1"/>
    <property type="molecule type" value="Genomic_DNA"/>
</dbReference>
<feature type="compositionally biased region" description="Basic and acidic residues" evidence="1">
    <location>
        <begin position="48"/>
        <end position="64"/>
    </location>
</feature>
<dbReference type="Proteomes" id="UP001620626">
    <property type="component" value="Unassembled WGS sequence"/>
</dbReference>